<proteinExistence type="predicted"/>
<accession>A0ABQ6MAV1</accession>
<keyword evidence="2" id="KW-1185">Reference proteome</keyword>
<evidence type="ECO:0000313" key="1">
    <source>
        <dbReference type="EMBL" id="GMI22899.1"/>
    </source>
</evidence>
<evidence type="ECO:0000313" key="2">
    <source>
        <dbReference type="Proteomes" id="UP001165060"/>
    </source>
</evidence>
<dbReference type="Proteomes" id="UP001165060">
    <property type="component" value="Unassembled WGS sequence"/>
</dbReference>
<organism evidence="1 2">
    <name type="scientific">Tetraparma gracilis</name>
    <dbReference type="NCBI Taxonomy" id="2962635"/>
    <lineage>
        <taxon>Eukaryota</taxon>
        <taxon>Sar</taxon>
        <taxon>Stramenopiles</taxon>
        <taxon>Ochrophyta</taxon>
        <taxon>Bolidophyceae</taxon>
        <taxon>Parmales</taxon>
        <taxon>Triparmaceae</taxon>
        <taxon>Tetraparma</taxon>
    </lineage>
</organism>
<reference evidence="1 2" key="1">
    <citation type="journal article" date="2023" name="Commun. Biol.">
        <title>Genome analysis of Parmales, the sister group of diatoms, reveals the evolutionary specialization of diatoms from phago-mixotrophs to photoautotrophs.</title>
        <authorList>
            <person name="Ban H."/>
            <person name="Sato S."/>
            <person name="Yoshikawa S."/>
            <person name="Yamada K."/>
            <person name="Nakamura Y."/>
            <person name="Ichinomiya M."/>
            <person name="Sato N."/>
            <person name="Blanc-Mathieu R."/>
            <person name="Endo H."/>
            <person name="Kuwata A."/>
            <person name="Ogata H."/>
        </authorList>
    </citation>
    <scope>NUCLEOTIDE SEQUENCE [LARGE SCALE GENOMIC DNA]</scope>
</reference>
<dbReference type="EMBL" id="BRYB01002629">
    <property type="protein sequence ID" value="GMI22899.1"/>
    <property type="molecule type" value="Genomic_DNA"/>
</dbReference>
<protein>
    <submittedName>
        <fullName evidence="1">Uncharacterized protein</fullName>
    </submittedName>
</protein>
<name>A0ABQ6MAV1_9STRA</name>
<comment type="caution">
    <text evidence="1">The sequence shown here is derived from an EMBL/GenBank/DDBJ whole genome shotgun (WGS) entry which is preliminary data.</text>
</comment>
<gene>
    <name evidence="1" type="ORF">TeGR_g6883</name>
</gene>
<sequence>MCDPPSRKVYSLLPPPPLTSPDLAALGVVPALLQGPAANQFCLSYARFMQDRIKRKSWNVTRTRDIVPTATCNEVMAAAAIADREAGERLGILECGYMQAAATVQVCECLAEHLAVTGGDGVASARGYDASAHEFLCESYLRRGGEALDMCKRARGAMETARYEGEVEREREAWEAERGKVSKKKGKKKGKAAEFRPRPPEEYLGADEVRLKLLFDAAGMLSAARLYCHRGTFRFYEACKAAGAVRETEYAYTTPEVVFDRTYAKLLEVPVPVRPAYADYIAGSVASPQAGAYTPADLLDGAEECYGVALKVLEQLNLALDEKFKASFEGLMGLEEARGKMREAKKTVVMNKLEMVKARGLLGGVAGEGEERRVVIDRRPEADGLGVVKIGDVVKRKDII</sequence>